<proteinExistence type="predicted"/>
<organism evidence="1">
    <name type="scientific">Clostridium botulinum B str. Osaka05</name>
    <dbReference type="NCBI Taxonomy" id="1407017"/>
    <lineage>
        <taxon>Bacteria</taxon>
        <taxon>Bacillati</taxon>
        <taxon>Bacillota</taxon>
        <taxon>Clostridia</taxon>
        <taxon>Eubacteriales</taxon>
        <taxon>Clostridiaceae</taxon>
        <taxon>Clostridium</taxon>
    </lineage>
</organism>
<accession>A0A060N9F3</accession>
<gene>
    <name evidence="1" type="ORF">CBO05P1_080</name>
</gene>
<dbReference type="EMBL" id="BA000058">
    <property type="protein sequence ID" value="BAO04799.1"/>
    <property type="molecule type" value="Genomic_DNA"/>
</dbReference>
<dbReference type="HOGENOM" id="CLU_2057281_0_0_9"/>
<dbReference type="AlphaFoldDB" id="A0A060N9F3"/>
<protein>
    <submittedName>
        <fullName evidence="1">Probable binding-protein-dependent transport systems inner membrane component</fullName>
    </submittedName>
</protein>
<dbReference type="Proteomes" id="UP000054164">
    <property type="component" value="Unassembled WGS sequence"/>
</dbReference>
<sequence>MKYISKEDTDYIQNDGDILACKYYHKFVYPNGVEAIGDCGSEKIDSKNWDVFHVHYETKDAYYGVPMLGMGLVDCMILKTDTRPFLKGEFNYKIGMIGSHTGKLSDKYNIEIEPITNKF</sequence>
<evidence type="ECO:0000313" key="1">
    <source>
        <dbReference type="EMBL" id="BAO04799.1"/>
    </source>
</evidence>
<reference evidence="1" key="1">
    <citation type="submission" date="2013-10" db="EMBL/GenBank/DDBJ databases">
        <title>Draft genome sequence of Clostridium botulinum type B strain Osaka05.</title>
        <authorList>
            <person name="Sakaguchi Y."/>
            <person name="Hosomi K."/>
            <person name="Uchiyama J."/>
            <person name="Ogura Y."/>
            <person name="Sakaguchi M."/>
            <person name="Kohda T."/>
            <person name="Mukamoto M."/>
            <person name="Misawa N."/>
            <person name="Matsuzaki S."/>
            <person name="Hayashi T."/>
            <person name="Kozaki S."/>
        </authorList>
    </citation>
    <scope>NUCLEOTIDE SEQUENCE</scope>
    <source>
        <strain evidence="1">Osaka05</strain>
    </source>
</reference>
<dbReference type="RefSeq" id="WP_030031850.1">
    <property type="nucleotide sequence ID" value="NZ_BA000058.1"/>
</dbReference>
<name>A0A060N9F3_CLOBO</name>